<keyword evidence="3 9" id="KW-0238">DNA-binding</keyword>
<dbReference type="SUPFAM" id="SSF53850">
    <property type="entry name" value="Periplasmic binding protein-like II"/>
    <property type="match status" value="1"/>
</dbReference>
<gene>
    <name evidence="9" type="ORF">EV129_12916</name>
</gene>
<dbReference type="InterPro" id="IPR036388">
    <property type="entry name" value="WH-like_DNA-bd_sf"/>
</dbReference>
<evidence type="ECO:0000256" key="7">
    <source>
        <dbReference type="ARBA" id="ARBA00083243"/>
    </source>
</evidence>
<dbReference type="Pfam" id="PF00126">
    <property type="entry name" value="HTH_1"/>
    <property type="match status" value="1"/>
</dbReference>
<dbReference type="EMBL" id="SMBK01000029">
    <property type="protein sequence ID" value="TCU31357.1"/>
    <property type="molecule type" value="Genomic_DNA"/>
</dbReference>
<sequence>MLHNHRVQGRREFRESDVMLKRTDTDAVAAFIKVAERMSFRAAAADLGVSPSAVSQMVKALETNLGTALLSRTTRSVGLTEAGMIFLEQARPALENLEACFTTLRIYSGRPSGTLRLNASRGVIPFLLDPLREFCEAYPGIEVELFAEDGLSDIAANGFDAGIRLGERIQPDMVAVRLSPSFRFIVAGSPSYFAQNPKPEHPNDLGDHRCIRFRLGTSGKIINWTFRDGKRTYEVAVKGPMILNDTPAMVAAALKGLGLIYVAEPVVEEHLSSGRLISVVDDCAIESPGLFLYYPKRNSLLPKLRVFVEFARARGRQRESFVSRAT</sequence>
<comment type="caution">
    <text evidence="9">The sequence shown here is derived from an EMBL/GenBank/DDBJ whole genome shotgun (WGS) entry which is preliminary data.</text>
</comment>
<dbReference type="AlphaFoldDB" id="A0A4R3RAU7"/>
<comment type="function">
    <text evidence="5">Transcriptional regulator of the ttuABCDE tartrate utilization operon.</text>
</comment>
<dbReference type="CDD" id="cd08474">
    <property type="entry name" value="PBP2_CrgA_like_5"/>
    <property type="match status" value="1"/>
</dbReference>
<evidence type="ECO:0000313" key="9">
    <source>
        <dbReference type="EMBL" id="TCU31357.1"/>
    </source>
</evidence>
<dbReference type="PANTHER" id="PTHR30537">
    <property type="entry name" value="HTH-TYPE TRANSCRIPTIONAL REGULATOR"/>
    <property type="match status" value="1"/>
</dbReference>
<proteinExistence type="inferred from homology"/>
<organism evidence="9 10">
    <name type="scientific">Rhizobium azibense</name>
    <dbReference type="NCBI Taxonomy" id="1136135"/>
    <lineage>
        <taxon>Bacteria</taxon>
        <taxon>Pseudomonadati</taxon>
        <taxon>Pseudomonadota</taxon>
        <taxon>Alphaproteobacteria</taxon>
        <taxon>Hyphomicrobiales</taxon>
        <taxon>Rhizobiaceae</taxon>
        <taxon>Rhizobium/Agrobacterium group</taxon>
        <taxon>Rhizobium</taxon>
    </lineage>
</organism>
<comment type="similarity">
    <text evidence="1">Belongs to the LysR transcriptional regulatory family.</text>
</comment>
<keyword evidence="2" id="KW-0805">Transcription regulation</keyword>
<dbReference type="Pfam" id="PF03466">
    <property type="entry name" value="LysR_substrate"/>
    <property type="match status" value="1"/>
</dbReference>
<dbReference type="Proteomes" id="UP000295507">
    <property type="component" value="Unassembled WGS sequence"/>
</dbReference>
<evidence type="ECO:0000259" key="8">
    <source>
        <dbReference type="PROSITE" id="PS50931"/>
    </source>
</evidence>
<accession>A0A4R3RAU7</accession>
<evidence type="ECO:0000256" key="2">
    <source>
        <dbReference type="ARBA" id="ARBA00023015"/>
    </source>
</evidence>
<evidence type="ECO:0000256" key="1">
    <source>
        <dbReference type="ARBA" id="ARBA00009437"/>
    </source>
</evidence>
<dbReference type="InterPro" id="IPR036390">
    <property type="entry name" value="WH_DNA-bd_sf"/>
</dbReference>
<dbReference type="PROSITE" id="PS50931">
    <property type="entry name" value="HTH_LYSR"/>
    <property type="match status" value="1"/>
</dbReference>
<evidence type="ECO:0000256" key="5">
    <source>
        <dbReference type="ARBA" id="ARBA00054626"/>
    </source>
</evidence>
<protein>
    <recommendedName>
        <fullName evidence="6">HTH-type transcriptional regulator TtuA</fullName>
    </recommendedName>
    <alternativeName>
        <fullName evidence="7">Tartrate utilization transcriptional regulator</fullName>
    </alternativeName>
</protein>
<reference evidence="9 10" key="1">
    <citation type="submission" date="2019-03" db="EMBL/GenBank/DDBJ databases">
        <title>Genomic Encyclopedia of Type Strains, Phase IV (KMG-V): Genome sequencing to study the core and pangenomes of soil and plant-associated prokaryotes.</title>
        <authorList>
            <person name="Whitman W."/>
        </authorList>
    </citation>
    <scope>NUCLEOTIDE SEQUENCE [LARGE SCALE GENOMIC DNA]</scope>
    <source>
        <strain evidence="9 10">IE4868</strain>
    </source>
</reference>
<dbReference type="GO" id="GO:0006351">
    <property type="term" value="P:DNA-templated transcription"/>
    <property type="evidence" value="ECO:0007669"/>
    <property type="project" value="TreeGrafter"/>
</dbReference>
<dbReference type="PANTHER" id="PTHR30537:SF1">
    <property type="entry name" value="HTH-TYPE TRANSCRIPTIONAL REGULATOR PGRR"/>
    <property type="match status" value="1"/>
</dbReference>
<feature type="domain" description="HTH lysR-type" evidence="8">
    <location>
        <begin position="23"/>
        <end position="80"/>
    </location>
</feature>
<dbReference type="InterPro" id="IPR005119">
    <property type="entry name" value="LysR_subst-bd"/>
</dbReference>
<evidence type="ECO:0000256" key="4">
    <source>
        <dbReference type="ARBA" id="ARBA00023163"/>
    </source>
</evidence>
<dbReference type="FunFam" id="1.10.10.10:FF:000001">
    <property type="entry name" value="LysR family transcriptional regulator"/>
    <property type="match status" value="1"/>
</dbReference>
<dbReference type="GO" id="GO:0043565">
    <property type="term" value="F:sequence-specific DNA binding"/>
    <property type="evidence" value="ECO:0007669"/>
    <property type="project" value="TreeGrafter"/>
</dbReference>
<dbReference type="SUPFAM" id="SSF46785">
    <property type="entry name" value="Winged helix' DNA-binding domain"/>
    <property type="match status" value="1"/>
</dbReference>
<evidence type="ECO:0000313" key="10">
    <source>
        <dbReference type="Proteomes" id="UP000295507"/>
    </source>
</evidence>
<dbReference type="Gene3D" id="1.10.10.10">
    <property type="entry name" value="Winged helix-like DNA-binding domain superfamily/Winged helix DNA-binding domain"/>
    <property type="match status" value="1"/>
</dbReference>
<evidence type="ECO:0000256" key="6">
    <source>
        <dbReference type="ARBA" id="ARBA00067332"/>
    </source>
</evidence>
<dbReference type="InterPro" id="IPR058163">
    <property type="entry name" value="LysR-type_TF_proteobact-type"/>
</dbReference>
<dbReference type="Gene3D" id="3.40.190.290">
    <property type="match status" value="1"/>
</dbReference>
<keyword evidence="4" id="KW-0804">Transcription</keyword>
<dbReference type="GO" id="GO:0003700">
    <property type="term" value="F:DNA-binding transcription factor activity"/>
    <property type="evidence" value="ECO:0007669"/>
    <property type="project" value="InterPro"/>
</dbReference>
<evidence type="ECO:0000256" key="3">
    <source>
        <dbReference type="ARBA" id="ARBA00023125"/>
    </source>
</evidence>
<dbReference type="InterPro" id="IPR000847">
    <property type="entry name" value="LysR_HTH_N"/>
</dbReference>
<name>A0A4R3RAU7_9HYPH</name>